<accession>A0A2K0UNH2</accession>
<evidence type="ECO:0000313" key="1">
    <source>
        <dbReference type="EMBL" id="PNP59341.1"/>
    </source>
</evidence>
<gene>
    <name evidence="1" type="ORF">THARTR1_00831</name>
</gene>
<evidence type="ECO:0000313" key="2">
    <source>
        <dbReference type="Proteomes" id="UP000236290"/>
    </source>
</evidence>
<dbReference type="AlphaFoldDB" id="A0A2K0UNH2"/>
<reference evidence="1 2" key="1">
    <citation type="submission" date="2017-02" db="EMBL/GenBank/DDBJ databases">
        <title>Genomes of Trichoderma spp. with biocontrol activity.</title>
        <authorList>
            <person name="Gardiner D."/>
            <person name="Kazan K."/>
            <person name="Vos C."/>
            <person name="Harvey P."/>
        </authorList>
    </citation>
    <scope>NUCLEOTIDE SEQUENCE [LARGE SCALE GENOMIC DNA]</scope>
    <source>
        <strain evidence="1 2">Tr1</strain>
    </source>
</reference>
<dbReference type="EMBL" id="MTYI01000007">
    <property type="protein sequence ID" value="PNP59341.1"/>
    <property type="molecule type" value="Genomic_DNA"/>
</dbReference>
<comment type="caution">
    <text evidence="1">The sequence shown here is derived from an EMBL/GenBank/DDBJ whole genome shotgun (WGS) entry which is preliminary data.</text>
</comment>
<sequence>MPALNDPRRPSTDKKTKKVVIVVNLHWVLTWRRLLPTLARDPNALP</sequence>
<proteinExistence type="predicted"/>
<organism evidence="1 2">
    <name type="scientific">Trichoderma harzianum</name>
    <name type="common">Hypocrea lixii</name>
    <dbReference type="NCBI Taxonomy" id="5544"/>
    <lineage>
        <taxon>Eukaryota</taxon>
        <taxon>Fungi</taxon>
        <taxon>Dikarya</taxon>
        <taxon>Ascomycota</taxon>
        <taxon>Pezizomycotina</taxon>
        <taxon>Sordariomycetes</taxon>
        <taxon>Hypocreomycetidae</taxon>
        <taxon>Hypocreales</taxon>
        <taxon>Hypocreaceae</taxon>
        <taxon>Trichoderma</taxon>
    </lineage>
</organism>
<name>A0A2K0UNH2_TRIHA</name>
<dbReference type="Proteomes" id="UP000236290">
    <property type="component" value="Unassembled WGS sequence"/>
</dbReference>
<protein>
    <submittedName>
        <fullName evidence="1">Uncharacterized protein</fullName>
    </submittedName>
</protein>